<name>A0A1M2W755_TRAPU</name>
<dbReference type="OrthoDB" id="41238at2759"/>
<comment type="caution">
    <text evidence="1">The sequence shown here is derived from an EMBL/GenBank/DDBJ whole genome shotgun (WGS) entry which is preliminary data.</text>
</comment>
<dbReference type="EMBL" id="MNAD01000145">
    <property type="protein sequence ID" value="OJT15663.1"/>
    <property type="molecule type" value="Genomic_DNA"/>
</dbReference>
<dbReference type="Gene3D" id="3.40.630.30">
    <property type="match status" value="1"/>
</dbReference>
<keyword evidence="2" id="KW-1185">Reference proteome</keyword>
<evidence type="ECO:0000313" key="2">
    <source>
        <dbReference type="Proteomes" id="UP000184267"/>
    </source>
</evidence>
<dbReference type="Proteomes" id="UP000184267">
    <property type="component" value="Unassembled WGS sequence"/>
</dbReference>
<dbReference type="AlphaFoldDB" id="A0A1M2W755"/>
<evidence type="ECO:0000313" key="1">
    <source>
        <dbReference type="EMBL" id="OJT15663.1"/>
    </source>
</evidence>
<proteinExistence type="predicted"/>
<protein>
    <recommendedName>
        <fullName evidence="3">N-acetyltransferase domain-containing protein</fullName>
    </recommendedName>
</protein>
<accession>A0A1M2W755</accession>
<gene>
    <name evidence="1" type="ORF">TRAPUB_5491</name>
</gene>
<sequence length="142" mass="16157">MTYVNNYIPPAQATTDIVKDCRDELFRYCTRFFYTLSEFLVFHCEPCFRRNPHQLPFAIIDKSRQDPAHAGWGGSFAGVVSLINTSAQNTQMEPGWVLVFPEFRSTHVAKEWSRSCCRTSSTCRPRRPGGLGFAARTGGRTR</sequence>
<dbReference type="STRING" id="154538.A0A1M2W755"/>
<organism evidence="1 2">
    <name type="scientific">Trametes pubescens</name>
    <name type="common">White-rot fungus</name>
    <dbReference type="NCBI Taxonomy" id="154538"/>
    <lineage>
        <taxon>Eukaryota</taxon>
        <taxon>Fungi</taxon>
        <taxon>Dikarya</taxon>
        <taxon>Basidiomycota</taxon>
        <taxon>Agaricomycotina</taxon>
        <taxon>Agaricomycetes</taxon>
        <taxon>Polyporales</taxon>
        <taxon>Polyporaceae</taxon>
        <taxon>Trametes</taxon>
    </lineage>
</organism>
<evidence type="ECO:0008006" key="3">
    <source>
        <dbReference type="Google" id="ProtNLM"/>
    </source>
</evidence>
<reference evidence="1 2" key="1">
    <citation type="submission" date="2016-10" db="EMBL/GenBank/DDBJ databases">
        <title>Genome sequence of the basidiomycete white-rot fungus Trametes pubescens.</title>
        <authorList>
            <person name="Makela M.R."/>
            <person name="Granchi Z."/>
            <person name="Peng M."/>
            <person name="De Vries R.P."/>
            <person name="Grigoriev I."/>
            <person name="Riley R."/>
            <person name="Hilden K."/>
        </authorList>
    </citation>
    <scope>NUCLEOTIDE SEQUENCE [LARGE SCALE GENOMIC DNA]</scope>
    <source>
        <strain evidence="1 2">FBCC735</strain>
    </source>
</reference>